<protein>
    <submittedName>
        <fullName evidence="2">Type 1 glutamine amidotransferase</fullName>
    </submittedName>
</protein>
<dbReference type="InterPro" id="IPR017926">
    <property type="entry name" value="GATASE"/>
</dbReference>
<dbReference type="Gene3D" id="3.40.50.880">
    <property type="match status" value="1"/>
</dbReference>
<evidence type="ECO:0000259" key="1">
    <source>
        <dbReference type="Pfam" id="PF00117"/>
    </source>
</evidence>
<keyword evidence="3" id="KW-1185">Reference proteome</keyword>
<dbReference type="EMBL" id="JBHUMO010000027">
    <property type="protein sequence ID" value="MFD2728603.1"/>
    <property type="molecule type" value="Genomic_DNA"/>
</dbReference>
<dbReference type="PANTHER" id="PTHR42695:SF5">
    <property type="entry name" value="GLUTAMINE AMIDOTRANSFERASE YLR126C-RELATED"/>
    <property type="match status" value="1"/>
</dbReference>
<dbReference type="InterPro" id="IPR044992">
    <property type="entry name" value="ChyE-like"/>
</dbReference>
<evidence type="ECO:0000313" key="2">
    <source>
        <dbReference type="EMBL" id="MFD2728603.1"/>
    </source>
</evidence>
<dbReference type="SUPFAM" id="SSF52317">
    <property type="entry name" value="Class I glutamine amidotransferase-like"/>
    <property type="match status" value="1"/>
</dbReference>
<keyword evidence="2" id="KW-0315">Glutamine amidotransferase</keyword>
<organism evidence="2 3">
    <name type="scientific">Enterococcus camelliae</name>
    <dbReference type="NCBI Taxonomy" id="453959"/>
    <lineage>
        <taxon>Bacteria</taxon>
        <taxon>Bacillati</taxon>
        <taxon>Bacillota</taxon>
        <taxon>Bacilli</taxon>
        <taxon>Lactobacillales</taxon>
        <taxon>Enterococcaceae</taxon>
        <taxon>Enterococcus</taxon>
    </lineage>
</organism>
<accession>A0ABW5TIU3</accession>
<dbReference type="CDD" id="cd01741">
    <property type="entry name" value="GATase1_1"/>
    <property type="match status" value="1"/>
</dbReference>
<dbReference type="Pfam" id="PF00117">
    <property type="entry name" value="GATase"/>
    <property type="match status" value="1"/>
</dbReference>
<gene>
    <name evidence="2" type="ORF">ACFSR0_04065</name>
</gene>
<evidence type="ECO:0000313" key="3">
    <source>
        <dbReference type="Proteomes" id="UP001597427"/>
    </source>
</evidence>
<dbReference type="PANTHER" id="PTHR42695">
    <property type="entry name" value="GLUTAMINE AMIDOTRANSFERASE YLR126C-RELATED"/>
    <property type="match status" value="1"/>
</dbReference>
<proteinExistence type="predicted"/>
<reference evidence="3" key="1">
    <citation type="journal article" date="2019" name="Int. J. Syst. Evol. Microbiol.">
        <title>The Global Catalogue of Microorganisms (GCM) 10K type strain sequencing project: providing services to taxonomists for standard genome sequencing and annotation.</title>
        <authorList>
            <consortium name="The Broad Institute Genomics Platform"/>
            <consortium name="The Broad Institute Genome Sequencing Center for Infectious Disease"/>
            <person name="Wu L."/>
            <person name="Ma J."/>
        </authorList>
    </citation>
    <scope>NUCLEOTIDE SEQUENCE [LARGE SCALE GENOMIC DNA]</scope>
    <source>
        <strain evidence="3">TISTR 932</strain>
    </source>
</reference>
<name>A0ABW5TIU3_9ENTE</name>
<dbReference type="RefSeq" id="WP_379980169.1">
    <property type="nucleotide sequence ID" value="NZ_JBHUMO010000027.1"/>
</dbReference>
<dbReference type="Proteomes" id="UP001597427">
    <property type="component" value="Unassembled WGS sequence"/>
</dbReference>
<sequence>MKAIILQHVAFETPGYINNWMAEREVASQLIRVDLGEEIPYDADIDLLVVLGGPMSANDNDPFLKQERQLIQQQLKKNRAVFGICLGAQQLAVCLGETIQSTPKEVGWGNVVDYRTNQAYTVLHWHGEGFSFPTGSTRLFYSDDWANQGFQYKRAIGLQFHLETTPTSIRAIVENDEAFLKQSILKQTATEVMNHPIATENKELLYHLLDQLMGD</sequence>
<feature type="domain" description="Glutamine amidotransferase" evidence="1">
    <location>
        <begin position="21"/>
        <end position="169"/>
    </location>
</feature>
<dbReference type="PROSITE" id="PS51273">
    <property type="entry name" value="GATASE_TYPE_1"/>
    <property type="match status" value="1"/>
</dbReference>
<comment type="caution">
    <text evidence="2">The sequence shown here is derived from an EMBL/GenBank/DDBJ whole genome shotgun (WGS) entry which is preliminary data.</text>
</comment>
<dbReference type="InterPro" id="IPR029062">
    <property type="entry name" value="Class_I_gatase-like"/>
</dbReference>